<organism evidence="2 3">
    <name type="scientific">Pseudomonas fragi</name>
    <dbReference type="NCBI Taxonomy" id="296"/>
    <lineage>
        <taxon>Bacteria</taxon>
        <taxon>Pseudomonadati</taxon>
        <taxon>Pseudomonadota</taxon>
        <taxon>Gammaproteobacteria</taxon>
        <taxon>Pseudomonadales</taxon>
        <taxon>Pseudomonadaceae</taxon>
        <taxon>Pseudomonas</taxon>
    </lineage>
</organism>
<proteinExistence type="predicted"/>
<reference evidence="2 3" key="1">
    <citation type="submission" date="2019-02" db="EMBL/GenBank/DDBJ databases">
        <authorList>
            <consortium name="Pathogen Informatics"/>
        </authorList>
    </citation>
    <scope>NUCLEOTIDE SEQUENCE [LARGE SCALE GENOMIC DNA]</scope>
    <source>
        <strain evidence="2 3">3012STDY7103891</strain>
    </source>
</reference>
<evidence type="ECO:0000256" key="1">
    <source>
        <dbReference type="SAM" id="Coils"/>
    </source>
</evidence>
<evidence type="ECO:0000313" key="3">
    <source>
        <dbReference type="Proteomes" id="UP000330809"/>
    </source>
</evidence>
<dbReference type="EMBL" id="CAACYJ010000040">
    <property type="protein sequence ID" value="VFB22082.1"/>
    <property type="molecule type" value="Genomic_DNA"/>
</dbReference>
<dbReference type="Proteomes" id="UP000330809">
    <property type="component" value="Unassembled WGS sequence"/>
</dbReference>
<keyword evidence="1" id="KW-0175">Coiled coil</keyword>
<dbReference type="RefSeq" id="WP_133145030.1">
    <property type="nucleotide sequence ID" value="NZ_CAACYJ010000040.1"/>
</dbReference>
<dbReference type="AlphaFoldDB" id="A0A449IRM7"/>
<feature type="coiled-coil region" evidence="1">
    <location>
        <begin position="115"/>
        <end position="148"/>
    </location>
</feature>
<name>A0A449IRM7_PSEFR</name>
<sequence>MTTKVEKITIKGVPPQYDPSRLEELVTAAKQHYKNSTQCCIVVRSGIGKEFLQLVADNLNQGYAIASYPVNLGPLDFNCHLIKSPPLQATDLAQIEVDVKAKYVESLESEHLRYKELLLAQLLQAEELKAAKKAEQAQAKLLAELQAQVAATFTPLQIPE</sequence>
<protein>
    <submittedName>
        <fullName evidence="2">Uncharacterized protein</fullName>
    </submittedName>
</protein>
<evidence type="ECO:0000313" key="2">
    <source>
        <dbReference type="EMBL" id="VFB22082.1"/>
    </source>
</evidence>
<gene>
    <name evidence="2" type="ORF">NCTC10754_04767</name>
</gene>
<accession>A0A449IRM7</accession>